<gene>
    <name evidence="6" type="ORF">IQ31_05427</name>
</gene>
<dbReference type="RefSeq" id="WP_145331277.1">
    <property type="nucleotide sequence ID" value="NZ_VLKR01000054.1"/>
</dbReference>
<dbReference type="EMBL" id="VLKR01000054">
    <property type="protein sequence ID" value="TWI13957.1"/>
    <property type="molecule type" value="Genomic_DNA"/>
</dbReference>
<dbReference type="InterPro" id="IPR050553">
    <property type="entry name" value="Thioredoxin_ResA/DsbE_sf"/>
</dbReference>
<dbReference type="InterPro" id="IPR012336">
    <property type="entry name" value="Thioredoxin-like_fold"/>
</dbReference>
<dbReference type="OrthoDB" id="1095575at2"/>
<dbReference type="SUPFAM" id="SSF52833">
    <property type="entry name" value="Thioredoxin-like"/>
    <property type="match status" value="1"/>
</dbReference>
<evidence type="ECO:0000256" key="3">
    <source>
        <dbReference type="ARBA" id="ARBA00023157"/>
    </source>
</evidence>
<proteinExistence type="predicted"/>
<dbReference type="Pfam" id="PF13905">
    <property type="entry name" value="Thioredoxin_8"/>
    <property type="match status" value="1"/>
</dbReference>
<keyword evidence="6" id="KW-0413">Isomerase</keyword>
<accession>A0A562M1X7</accession>
<evidence type="ECO:0000259" key="5">
    <source>
        <dbReference type="PROSITE" id="PS51352"/>
    </source>
</evidence>
<evidence type="ECO:0000256" key="4">
    <source>
        <dbReference type="ARBA" id="ARBA00023284"/>
    </source>
</evidence>
<dbReference type="PANTHER" id="PTHR42852">
    <property type="entry name" value="THIOL:DISULFIDE INTERCHANGE PROTEIN DSBE"/>
    <property type="match status" value="1"/>
</dbReference>
<evidence type="ECO:0000256" key="2">
    <source>
        <dbReference type="ARBA" id="ARBA00022748"/>
    </source>
</evidence>
<dbReference type="AlphaFoldDB" id="A0A562M1X7"/>
<keyword evidence="4" id="KW-0676">Redox-active center</keyword>
<dbReference type="InterPro" id="IPR036249">
    <property type="entry name" value="Thioredoxin-like_sf"/>
</dbReference>
<feature type="domain" description="Thioredoxin" evidence="5">
    <location>
        <begin position="370"/>
        <end position="520"/>
    </location>
</feature>
<keyword evidence="2" id="KW-0201">Cytochrome c-type biogenesis</keyword>
<reference evidence="6 7" key="1">
    <citation type="journal article" date="2015" name="Stand. Genomic Sci.">
        <title>Genomic Encyclopedia of Bacterial and Archaeal Type Strains, Phase III: the genomes of soil and plant-associated and newly described type strains.</title>
        <authorList>
            <person name="Whitman W.B."/>
            <person name="Woyke T."/>
            <person name="Klenk H.P."/>
            <person name="Zhou Y."/>
            <person name="Lilburn T.G."/>
            <person name="Beck B.J."/>
            <person name="De Vos P."/>
            <person name="Vandamme P."/>
            <person name="Eisen J.A."/>
            <person name="Garrity G."/>
            <person name="Hugenholtz P."/>
            <person name="Kyrpides N.C."/>
        </authorList>
    </citation>
    <scope>NUCLEOTIDE SEQUENCE [LARGE SCALE GENOMIC DNA]</scope>
    <source>
        <strain evidence="6 7">CGMCC 1.6855</strain>
    </source>
</reference>
<evidence type="ECO:0000256" key="1">
    <source>
        <dbReference type="ARBA" id="ARBA00004196"/>
    </source>
</evidence>
<dbReference type="Gene3D" id="3.40.30.10">
    <property type="entry name" value="Glutaredoxin"/>
    <property type="match status" value="1"/>
</dbReference>
<dbReference type="PROSITE" id="PS51352">
    <property type="entry name" value="THIOREDOXIN_2"/>
    <property type="match status" value="1"/>
</dbReference>
<dbReference type="CDD" id="cd02966">
    <property type="entry name" value="TlpA_like_family"/>
    <property type="match status" value="1"/>
</dbReference>
<dbReference type="InterPro" id="IPR013766">
    <property type="entry name" value="Thioredoxin_domain"/>
</dbReference>
<organism evidence="6 7">
    <name type="scientific">Sphingobacterium siyangense</name>
    <dbReference type="NCBI Taxonomy" id="459529"/>
    <lineage>
        <taxon>Bacteria</taxon>
        <taxon>Pseudomonadati</taxon>
        <taxon>Bacteroidota</taxon>
        <taxon>Sphingobacteriia</taxon>
        <taxon>Sphingobacteriales</taxon>
        <taxon>Sphingobacteriaceae</taxon>
        <taxon>Sphingobacterium</taxon>
    </lineage>
</organism>
<dbReference type="Proteomes" id="UP000315908">
    <property type="component" value="Unassembled WGS sequence"/>
</dbReference>
<evidence type="ECO:0000313" key="6">
    <source>
        <dbReference type="EMBL" id="TWI13957.1"/>
    </source>
</evidence>
<comment type="caution">
    <text evidence="6">The sequence shown here is derived from an EMBL/GenBank/DDBJ whole genome shotgun (WGS) entry which is preliminary data.</text>
</comment>
<dbReference type="GO" id="GO:0016853">
    <property type="term" value="F:isomerase activity"/>
    <property type="evidence" value="ECO:0007669"/>
    <property type="project" value="UniProtKB-KW"/>
</dbReference>
<dbReference type="GO" id="GO:0030313">
    <property type="term" value="C:cell envelope"/>
    <property type="evidence" value="ECO:0007669"/>
    <property type="project" value="UniProtKB-SubCell"/>
</dbReference>
<dbReference type="PANTHER" id="PTHR42852:SF6">
    <property type="entry name" value="THIOL:DISULFIDE INTERCHANGE PROTEIN DSBE"/>
    <property type="match status" value="1"/>
</dbReference>
<evidence type="ECO:0000313" key="7">
    <source>
        <dbReference type="Proteomes" id="UP000315908"/>
    </source>
</evidence>
<sequence length="520" mass="60018">MLATIPKPKKPLKEQKIHLFSRFLLILLCIVCSISSAQERAEKAIVQGKIIHYDPLIPLNITLNRLGLSAITIYPKVNDKGDFYAEVDLYIPTQVWLGYRTNFSIVLHPQDSLWVSFDGNSDQRSSLLRTVKFAGTSAATNTQIAQFQNLYFASELYDQNKNFYAVKNYDPVQYMRFNDTVRQKGKALYDEFVHTYSPNAESKNWALFETETPYYDNIQFYSIDHKRANNLGPMDTTFVIPIGFYDKLVKRLPLEKSHLMNTNAVSTFSSFYDYYINERRRFEETSDANWGITPSGERFASTTIADSLQLHGIVNYVSDPLLREIMLSHHFSKSFRKQDFKTYEKFITIVTRHITSPFLRDPLQQEYLATKARVEHPELNSRAILKDMQSSPIQEIMEDILQSNKGKVIYVDFWATWCAPCLSEFPNSKRIEADFQNKNVSFVYLCLDSDQDKYKATVSSYDLGGQHYFLSAKQSGSIRDLFKVSGIPFYLLIDRDGTILETGNHLRPLTAKDKINTLLQ</sequence>
<dbReference type="GO" id="GO:0017004">
    <property type="term" value="P:cytochrome complex assembly"/>
    <property type="evidence" value="ECO:0007669"/>
    <property type="project" value="UniProtKB-KW"/>
</dbReference>
<name>A0A562M1X7_9SPHI</name>
<keyword evidence="3" id="KW-1015">Disulfide bond</keyword>
<comment type="subcellular location">
    <subcellularLocation>
        <location evidence="1">Cell envelope</location>
    </subcellularLocation>
</comment>
<protein>
    <submittedName>
        <fullName evidence="6">Thiol-disulfide isomerase/thioredoxin</fullName>
    </submittedName>
</protein>